<evidence type="ECO:0000313" key="1">
    <source>
        <dbReference type="EMBL" id="RPE66971.1"/>
    </source>
</evidence>
<gene>
    <name evidence="1" type="ORF">EDD53_1373</name>
</gene>
<comment type="caution">
    <text evidence="1">The sequence shown here is derived from an EMBL/GenBank/DDBJ whole genome shotgun (WGS) entry which is preliminary data.</text>
</comment>
<dbReference type="EMBL" id="RKQK01000002">
    <property type="protein sequence ID" value="RPE66971.1"/>
    <property type="molecule type" value="Genomic_DNA"/>
</dbReference>
<evidence type="ECO:0000313" key="2">
    <source>
        <dbReference type="Proteomes" id="UP000269689"/>
    </source>
</evidence>
<sequence>MTQSVIKLPQSPLGEWEQLTTNEQAWIECIRVISSGADPRPTPDRVRKLQDLLDMG</sequence>
<name>A0A3N4UI45_9RHOB</name>
<proteinExistence type="predicted"/>
<accession>A0A3N4UI45</accession>
<reference evidence="1 2" key="1">
    <citation type="submission" date="2018-11" db="EMBL/GenBank/DDBJ databases">
        <title>Genomic Encyclopedia of Type Strains, Phase IV (KMG-IV): sequencing the most valuable type-strain genomes for metagenomic binning, comparative biology and taxonomic classification.</title>
        <authorList>
            <person name="Goeker M."/>
        </authorList>
    </citation>
    <scope>NUCLEOTIDE SEQUENCE [LARGE SCALE GENOMIC DNA]</scope>
    <source>
        <strain evidence="1 2">DSM 104731</strain>
    </source>
</reference>
<dbReference type="Proteomes" id="UP000269689">
    <property type="component" value="Unassembled WGS sequence"/>
</dbReference>
<organism evidence="1 2">
    <name type="scientific">Pacificibacter maritimus</name>
    <dbReference type="NCBI Taxonomy" id="762213"/>
    <lineage>
        <taxon>Bacteria</taxon>
        <taxon>Pseudomonadati</taxon>
        <taxon>Pseudomonadota</taxon>
        <taxon>Alphaproteobacteria</taxon>
        <taxon>Rhodobacterales</taxon>
        <taxon>Roseobacteraceae</taxon>
        <taxon>Pacificibacter</taxon>
    </lineage>
</organism>
<keyword evidence="2" id="KW-1185">Reference proteome</keyword>
<protein>
    <submittedName>
        <fullName evidence="1">Uncharacterized protein</fullName>
    </submittedName>
</protein>
<dbReference type="AlphaFoldDB" id="A0A3N4UI45"/>